<gene>
    <name evidence="6" type="ORF">J2Z22_003849</name>
</gene>
<dbReference type="CDD" id="cd03255">
    <property type="entry name" value="ABC_MJ0796_LolCDE_FtsE"/>
    <property type="match status" value="1"/>
</dbReference>
<feature type="domain" description="ABC transporter" evidence="5">
    <location>
        <begin position="5"/>
        <end position="230"/>
    </location>
</feature>
<dbReference type="InterPro" id="IPR017871">
    <property type="entry name" value="ABC_transporter-like_CS"/>
</dbReference>
<comment type="caution">
    <text evidence="6">The sequence shown here is derived from an EMBL/GenBank/DDBJ whole genome shotgun (WGS) entry which is preliminary data.</text>
</comment>
<comment type="similarity">
    <text evidence="1">Belongs to the ABC transporter superfamily.</text>
</comment>
<dbReference type="PROSITE" id="PS00211">
    <property type="entry name" value="ABC_TRANSPORTER_1"/>
    <property type="match status" value="1"/>
</dbReference>
<name>A0ABU3HBR1_9BACL</name>
<reference evidence="6 7" key="1">
    <citation type="submission" date="2023-07" db="EMBL/GenBank/DDBJ databases">
        <title>Genomic Encyclopedia of Type Strains, Phase IV (KMG-IV): sequencing the most valuable type-strain genomes for metagenomic binning, comparative biology and taxonomic classification.</title>
        <authorList>
            <person name="Goeker M."/>
        </authorList>
    </citation>
    <scope>NUCLEOTIDE SEQUENCE [LARGE SCALE GENOMIC DNA]</scope>
    <source>
        <strain evidence="6 7">T98</strain>
    </source>
</reference>
<dbReference type="PANTHER" id="PTHR42798">
    <property type="entry name" value="LIPOPROTEIN-RELEASING SYSTEM ATP-BINDING PROTEIN LOLD"/>
    <property type="match status" value="1"/>
</dbReference>
<evidence type="ECO:0000256" key="4">
    <source>
        <dbReference type="ARBA" id="ARBA00022840"/>
    </source>
</evidence>
<protein>
    <submittedName>
        <fullName evidence="6">ABC transport system ATP-binding protein</fullName>
    </submittedName>
</protein>
<organism evidence="6 7">
    <name type="scientific">Paenibacillus forsythiae</name>
    <dbReference type="NCBI Taxonomy" id="365616"/>
    <lineage>
        <taxon>Bacteria</taxon>
        <taxon>Bacillati</taxon>
        <taxon>Bacillota</taxon>
        <taxon>Bacilli</taxon>
        <taxon>Bacillales</taxon>
        <taxon>Paenibacillaceae</taxon>
        <taxon>Paenibacillus</taxon>
    </lineage>
</organism>
<evidence type="ECO:0000256" key="3">
    <source>
        <dbReference type="ARBA" id="ARBA00022741"/>
    </source>
</evidence>
<dbReference type="InterPro" id="IPR027417">
    <property type="entry name" value="P-loop_NTPase"/>
</dbReference>
<sequence length="230" mass="26020">MMELIKLIDLKKIYSHKYNKTFALDGINLSIKQGELIAVMGPSGSGKSSLLHILGLMDSPSEGEFLLNGKSLQQIKKHKVHKTRNQMIGFVFQYFALLKDYSVIDNVTLPLMYRKSRHKERIAKAKLYLEKVGLKEHIYKKADELSGGQQQRVAIARALVGEPELILADEPTGNLDRRTGEEIIDILQQLNSEGKTIVIVTHDLEVARKCNRIIELIDGKIHTDQFTKSL</sequence>
<keyword evidence="7" id="KW-1185">Reference proteome</keyword>
<proteinExistence type="inferred from homology"/>
<evidence type="ECO:0000313" key="6">
    <source>
        <dbReference type="EMBL" id="MDT3428257.1"/>
    </source>
</evidence>
<dbReference type="Proteomes" id="UP001248709">
    <property type="component" value="Unassembled WGS sequence"/>
</dbReference>
<keyword evidence="3" id="KW-0547">Nucleotide-binding</keyword>
<evidence type="ECO:0000256" key="1">
    <source>
        <dbReference type="ARBA" id="ARBA00005417"/>
    </source>
</evidence>
<accession>A0ABU3HBR1</accession>
<dbReference type="Gene3D" id="3.40.50.300">
    <property type="entry name" value="P-loop containing nucleotide triphosphate hydrolases"/>
    <property type="match status" value="1"/>
</dbReference>
<dbReference type="SUPFAM" id="SSF52540">
    <property type="entry name" value="P-loop containing nucleoside triphosphate hydrolases"/>
    <property type="match status" value="1"/>
</dbReference>
<evidence type="ECO:0000256" key="2">
    <source>
        <dbReference type="ARBA" id="ARBA00022448"/>
    </source>
</evidence>
<dbReference type="InterPro" id="IPR017911">
    <property type="entry name" value="MacB-like_ATP-bd"/>
</dbReference>
<dbReference type="SMART" id="SM00382">
    <property type="entry name" value="AAA"/>
    <property type="match status" value="1"/>
</dbReference>
<evidence type="ECO:0000313" key="7">
    <source>
        <dbReference type="Proteomes" id="UP001248709"/>
    </source>
</evidence>
<evidence type="ECO:0000259" key="5">
    <source>
        <dbReference type="PROSITE" id="PS50893"/>
    </source>
</evidence>
<dbReference type="InterPro" id="IPR003593">
    <property type="entry name" value="AAA+_ATPase"/>
</dbReference>
<dbReference type="InterPro" id="IPR003439">
    <property type="entry name" value="ABC_transporter-like_ATP-bd"/>
</dbReference>
<keyword evidence="4 6" id="KW-0067">ATP-binding</keyword>
<dbReference type="EMBL" id="JAUSUY010000019">
    <property type="protein sequence ID" value="MDT3428257.1"/>
    <property type="molecule type" value="Genomic_DNA"/>
</dbReference>
<dbReference type="GO" id="GO:0005524">
    <property type="term" value="F:ATP binding"/>
    <property type="evidence" value="ECO:0007669"/>
    <property type="project" value="UniProtKB-KW"/>
</dbReference>
<dbReference type="PROSITE" id="PS50893">
    <property type="entry name" value="ABC_TRANSPORTER_2"/>
    <property type="match status" value="1"/>
</dbReference>
<dbReference type="PANTHER" id="PTHR42798:SF6">
    <property type="entry name" value="CELL DIVISION ATP-BINDING PROTEIN FTSE"/>
    <property type="match status" value="1"/>
</dbReference>
<dbReference type="Pfam" id="PF00005">
    <property type="entry name" value="ABC_tran"/>
    <property type="match status" value="1"/>
</dbReference>
<keyword evidence="2" id="KW-0813">Transport</keyword>